<dbReference type="InterPro" id="IPR025406">
    <property type="entry name" value="DUF4132"/>
</dbReference>
<dbReference type="EMBL" id="QGTJ01000009">
    <property type="protein sequence ID" value="PWV59808.1"/>
    <property type="molecule type" value="Genomic_DNA"/>
</dbReference>
<reference evidence="2 3" key="1">
    <citation type="submission" date="2018-05" db="EMBL/GenBank/DDBJ databases">
        <title>Genomic Encyclopedia of Type Strains, Phase IV (KMG-IV): sequencing the most valuable type-strain genomes for metagenomic binning, comparative biology and taxonomic classification.</title>
        <authorList>
            <person name="Goeker M."/>
        </authorList>
    </citation>
    <scope>NUCLEOTIDE SEQUENCE [LARGE SCALE GENOMIC DNA]</scope>
    <source>
        <strain evidence="2 3">DSM 23606</strain>
    </source>
</reference>
<evidence type="ECO:0000313" key="3">
    <source>
        <dbReference type="Proteomes" id="UP000246569"/>
    </source>
</evidence>
<keyword evidence="3" id="KW-1185">Reference proteome</keyword>
<name>A0A317MXE8_9GAMM</name>
<evidence type="ECO:0000259" key="1">
    <source>
        <dbReference type="Pfam" id="PF13569"/>
    </source>
</evidence>
<dbReference type="AlphaFoldDB" id="A0A317MXE8"/>
<dbReference type="Gene3D" id="1.25.10.10">
    <property type="entry name" value="Leucine-rich Repeat Variant"/>
    <property type="match status" value="1"/>
</dbReference>
<dbReference type="RefSeq" id="WP_146213316.1">
    <property type="nucleotide sequence ID" value="NZ_QGTJ01000009.1"/>
</dbReference>
<protein>
    <submittedName>
        <fullName evidence="2">Uncharacterized protein DUF4132</fullName>
    </submittedName>
</protein>
<dbReference type="Pfam" id="PF13569">
    <property type="entry name" value="DUF4132"/>
    <property type="match status" value="1"/>
</dbReference>
<accession>A0A317MXE8</accession>
<dbReference type="InterPro" id="IPR011989">
    <property type="entry name" value="ARM-like"/>
</dbReference>
<dbReference type="InterPro" id="IPR016024">
    <property type="entry name" value="ARM-type_fold"/>
</dbReference>
<organism evidence="2 3">
    <name type="scientific">Plasticicumulans acidivorans</name>
    <dbReference type="NCBI Taxonomy" id="886464"/>
    <lineage>
        <taxon>Bacteria</taxon>
        <taxon>Pseudomonadati</taxon>
        <taxon>Pseudomonadota</taxon>
        <taxon>Gammaproteobacteria</taxon>
        <taxon>Candidatus Competibacteraceae</taxon>
        <taxon>Plasticicumulans</taxon>
    </lineage>
</organism>
<dbReference type="Proteomes" id="UP000246569">
    <property type="component" value="Unassembled WGS sequence"/>
</dbReference>
<evidence type="ECO:0000313" key="2">
    <source>
        <dbReference type="EMBL" id="PWV59808.1"/>
    </source>
</evidence>
<proteinExistence type="predicted"/>
<comment type="caution">
    <text evidence="2">The sequence shown here is derived from an EMBL/GenBank/DDBJ whole genome shotgun (WGS) entry which is preliminary data.</text>
</comment>
<dbReference type="OrthoDB" id="8859114at2"/>
<sequence>MNDQQSDSPDNPAGGATWGQRLRALFTPQRAATDEVAEHWQRALRKMLEPLNKQTKVRPGAVDDLLAYVLRGEAEAVLGDSALCDELATRLELQRINYSQLSQPPALYDGFERIDLEQAQRWVRLLNAAAGAMRAHTNELCLADGTRWPGVLLAHACGAAVNGWVNVNVQSQACLSATAIERLLLAEERDPAALLLAAFCTPVDGSYGIGNRLQLVTRLSDYPAALNRHIEVLRPHLLPATIEQRLHVLMLLSTADADALAACAAELATLAVSGSKQVRNAAMPLLPHTGAAGIAALRAQATDGKPEQRQLALRALARLAAADDAELHAWLRETALADKAASVQALVVEWDAERAAPTTEIAALEYARPTLDWSPAAPSVLAALDGLIAQINEAITGHRQWMQRYHGNQGAVPSYTAEDLQQLRAYLGSDAPSASPIRGNRRVAWGYAQEPLQQFCKHTAALRPVDVLRLLYFFDLATDARGELLQPAVDLFNICFHASGRPTLLELALMLDAHGGHGEALLHNYCYSWRARALASDWPAEAVWPFFAHHLDTALHWLTQGGPREYYYDRSLLFSGLGLLPQRPAALNNALFTLALSGGKVDRALAQDAIGEPGEQVVRIIAALSDGKADTRQVAAQWLARLGHQPAVPAIEAALAREKNDLARGALLDALSSLGQSIDHYFDRGTLAANAGKVLAKGLPAALAWLPWETLPALHWADDGEPVALPVVQWLLLQAVKQKSAEPGVMLRQYFSRFSAADREPFGQCLLELWLHEDVRSIPAEQALQQAEQQARSTHQYMQSHPQWYQNDPLFGRSVEELVAAYLPAHQRQPAGSAIASKGLLAVVALCAGGRVAAPVARYLKDWYGTRAAQGKALIVMLAWIEHPSATQLMLSIGSRFRTKSFQQEASAQAEALAERKGWTMEQLADRTIPTAGFDESGVLELDYGPRCFYARLVPPELRAELFNPEGKAVKSLPTPRREDDAERAALAKKTWAAAKKELKEIVALQTTRLYEAMCIGRRWSAEEWTQCMHTHPLMRHLVQRLVWLQLDADGRIEGSFRPLDDGTLSDNDDGSVELPATACVRLAHATLLEADALDAWRTHLDDYAVVPLFDQLGHEPYPLTTEQAAKTAISDCEGYLLEAFALRGRALKLGYTRGAAEDGGWFYSYDKPFPTLGMEAVIEFTGNGLPEENRTVALRKLYFRCRQGERWQYSELPLAEVPPVLLAECWNDLRNLAATGSGFDPDWQKKTEY</sequence>
<feature type="domain" description="DUF4132" evidence="1">
    <location>
        <begin position="967"/>
        <end position="1152"/>
    </location>
</feature>
<dbReference type="SUPFAM" id="SSF48371">
    <property type="entry name" value="ARM repeat"/>
    <property type="match status" value="1"/>
</dbReference>
<gene>
    <name evidence="2" type="ORF">C7443_10961</name>
</gene>